<proteinExistence type="predicted"/>
<organism evidence="1 2">
    <name type="scientific">Gossypium harknessii</name>
    <dbReference type="NCBI Taxonomy" id="34285"/>
    <lineage>
        <taxon>Eukaryota</taxon>
        <taxon>Viridiplantae</taxon>
        <taxon>Streptophyta</taxon>
        <taxon>Embryophyta</taxon>
        <taxon>Tracheophyta</taxon>
        <taxon>Spermatophyta</taxon>
        <taxon>Magnoliopsida</taxon>
        <taxon>eudicotyledons</taxon>
        <taxon>Gunneridae</taxon>
        <taxon>Pentapetalae</taxon>
        <taxon>rosids</taxon>
        <taxon>malvids</taxon>
        <taxon>Malvales</taxon>
        <taxon>Malvaceae</taxon>
        <taxon>Malvoideae</taxon>
        <taxon>Gossypium</taxon>
    </lineage>
</organism>
<gene>
    <name evidence="1" type="ORF">Gohar_027109</name>
</gene>
<dbReference type="PANTHER" id="PTHR46692">
    <property type="entry name" value="INOSINE-URIDINE PREFERRING NUCLEOSIDE HYDROLASE FAMILY PROTEIN"/>
    <property type="match status" value="1"/>
</dbReference>
<evidence type="ECO:0000313" key="2">
    <source>
        <dbReference type="Proteomes" id="UP000593560"/>
    </source>
</evidence>
<accession>A0A7J9HTM9</accession>
<dbReference type="PANTHER" id="PTHR46692:SF1">
    <property type="entry name" value="NUCLEOSIDE HYDROLASE 3-RELATED"/>
    <property type="match status" value="1"/>
</dbReference>
<name>A0A7J9HTM9_9ROSI</name>
<reference evidence="1 2" key="1">
    <citation type="journal article" date="2019" name="Genome Biol. Evol.">
        <title>Insights into the evolution of the New World diploid cottons (Gossypium, subgenus Houzingenia) based on genome sequencing.</title>
        <authorList>
            <person name="Grover C.E."/>
            <person name="Arick M.A. 2nd"/>
            <person name="Thrash A."/>
            <person name="Conover J.L."/>
            <person name="Sanders W.S."/>
            <person name="Peterson D.G."/>
            <person name="Frelichowski J.E."/>
            <person name="Scheffler J.A."/>
            <person name="Scheffler B.E."/>
            <person name="Wendel J.F."/>
        </authorList>
    </citation>
    <scope>NUCLEOTIDE SEQUENCE [LARGE SCALE GENOMIC DNA]</scope>
    <source>
        <strain evidence="1">0</strain>
        <tissue evidence="1">Leaf</tissue>
    </source>
</reference>
<dbReference type="AlphaFoldDB" id="A0A7J9HTM9"/>
<dbReference type="Proteomes" id="UP000593560">
    <property type="component" value="Unassembled WGS sequence"/>
</dbReference>
<dbReference type="EMBL" id="JABFAD010000011">
    <property type="protein sequence ID" value="MBA0813239.1"/>
    <property type="molecule type" value="Genomic_DNA"/>
</dbReference>
<dbReference type="OrthoDB" id="5783963at2759"/>
<comment type="caution">
    <text evidence="1">The sequence shown here is derived from an EMBL/GenBank/DDBJ whole genome shotgun (WGS) entry which is preliminary data.</text>
</comment>
<evidence type="ECO:0000313" key="1">
    <source>
        <dbReference type="EMBL" id="MBA0813239.1"/>
    </source>
</evidence>
<sequence>MMGWDGIPVGLGDVFAMNQSDNVFPPVGDCKYAKAIPHGSERFLDSDTLYGLAQQLPQSRRSIPSNKYAEFNVSPSVFRIVSLRIRINITLISLKNQRKETFTGEIIGAIFMGGDHHNLKPTIGEMPIKVIAEGVESMDGQIWINDKQGKSAKILKNVDTTAYYNLFADQLGNQNRSAVLGSYDEQRTMWNRPNQTALWLNLIYWQPIKRQSQQIYS</sequence>
<protein>
    <submittedName>
        <fullName evidence="1">Uncharacterized protein</fullName>
    </submittedName>
</protein>
<keyword evidence="2" id="KW-1185">Reference proteome</keyword>